<reference evidence="2" key="1">
    <citation type="journal article" date="2019" name="Curr. Biol.">
        <title>Genome Sequence of Striga asiatica Provides Insight into the Evolution of Plant Parasitism.</title>
        <authorList>
            <person name="Yoshida S."/>
            <person name="Kim S."/>
            <person name="Wafula E.K."/>
            <person name="Tanskanen J."/>
            <person name="Kim Y.M."/>
            <person name="Honaas L."/>
            <person name="Yang Z."/>
            <person name="Spallek T."/>
            <person name="Conn C.E."/>
            <person name="Ichihashi Y."/>
            <person name="Cheong K."/>
            <person name="Cui S."/>
            <person name="Der J.P."/>
            <person name="Gundlach H."/>
            <person name="Jiao Y."/>
            <person name="Hori C."/>
            <person name="Ishida J.K."/>
            <person name="Kasahara H."/>
            <person name="Kiba T."/>
            <person name="Kim M.S."/>
            <person name="Koo N."/>
            <person name="Laohavisit A."/>
            <person name="Lee Y.H."/>
            <person name="Lumba S."/>
            <person name="McCourt P."/>
            <person name="Mortimer J.C."/>
            <person name="Mutuku J.M."/>
            <person name="Nomura T."/>
            <person name="Sasaki-Sekimoto Y."/>
            <person name="Seto Y."/>
            <person name="Wang Y."/>
            <person name="Wakatake T."/>
            <person name="Sakakibara H."/>
            <person name="Demura T."/>
            <person name="Yamaguchi S."/>
            <person name="Yoneyama K."/>
            <person name="Manabe R.I."/>
            <person name="Nelson D.C."/>
            <person name="Schulman A.H."/>
            <person name="Timko M.P."/>
            <person name="dePamphilis C.W."/>
            <person name="Choi D."/>
            <person name="Shirasu K."/>
        </authorList>
    </citation>
    <scope>NUCLEOTIDE SEQUENCE [LARGE SCALE GENOMIC DNA]</scope>
    <source>
        <strain evidence="2">cv. UVA1</strain>
    </source>
</reference>
<dbReference type="AlphaFoldDB" id="A0A5A7Q2G2"/>
<organism evidence="1 2">
    <name type="scientific">Striga asiatica</name>
    <name type="common">Asiatic witchweed</name>
    <name type="synonym">Buchnera asiatica</name>
    <dbReference type="NCBI Taxonomy" id="4170"/>
    <lineage>
        <taxon>Eukaryota</taxon>
        <taxon>Viridiplantae</taxon>
        <taxon>Streptophyta</taxon>
        <taxon>Embryophyta</taxon>
        <taxon>Tracheophyta</taxon>
        <taxon>Spermatophyta</taxon>
        <taxon>Magnoliopsida</taxon>
        <taxon>eudicotyledons</taxon>
        <taxon>Gunneridae</taxon>
        <taxon>Pentapetalae</taxon>
        <taxon>asterids</taxon>
        <taxon>lamiids</taxon>
        <taxon>Lamiales</taxon>
        <taxon>Orobanchaceae</taxon>
        <taxon>Buchnereae</taxon>
        <taxon>Striga</taxon>
    </lineage>
</organism>
<evidence type="ECO:0000313" key="1">
    <source>
        <dbReference type="EMBL" id="GER39056.1"/>
    </source>
</evidence>
<dbReference type="GO" id="GO:0016740">
    <property type="term" value="F:transferase activity"/>
    <property type="evidence" value="ECO:0007669"/>
    <property type="project" value="UniProtKB-KW"/>
</dbReference>
<proteinExistence type="predicted"/>
<comment type="caution">
    <text evidence="1">The sequence shown here is derived from an EMBL/GenBank/DDBJ whole genome shotgun (WGS) entry which is preliminary data.</text>
</comment>
<accession>A0A5A7Q2G2</accession>
<dbReference type="EMBL" id="BKCP01005572">
    <property type="protein sequence ID" value="GER39056.1"/>
    <property type="molecule type" value="Genomic_DNA"/>
</dbReference>
<evidence type="ECO:0000313" key="2">
    <source>
        <dbReference type="Proteomes" id="UP000325081"/>
    </source>
</evidence>
<name>A0A5A7Q2G2_STRAF</name>
<sequence>MDDAFGLVVKEEDRLIDVCSEGSSNKPAVRQDAKRRGWAVTANSLTGHTEYRQRFFGGPIVSNAEAPQDLALRSFDIACVIEGLCKQAGRRTRPNDCFTRSGREPARATSIRLVHQQQDQTSAPQVTAVGQQKLESVLLKHIKRHCQLKEIRKPTVKWADLAAEL</sequence>
<protein>
    <submittedName>
        <fullName evidence="1">Glutaminyl-peptide cyclotransferase</fullName>
    </submittedName>
</protein>
<keyword evidence="2" id="KW-1185">Reference proteome</keyword>
<dbReference type="Proteomes" id="UP000325081">
    <property type="component" value="Unassembled WGS sequence"/>
</dbReference>
<keyword evidence="1" id="KW-0808">Transferase</keyword>
<gene>
    <name evidence="1" type="ORF">STAS_15624</name>
</gene>
<dbReference type="OrthoDB" id="1824193at2759"/>